<feature type="domain" description="YdbS-like PH" evidence="1">
    <location>
        <begin position="61"/>
        <end position="139"/>
    </location>
</feature>
<organism evidence="2 3">
    <name type="scientific">Micropruina glycogenica</name>
    <dbReference type="NCBI Taxonomy" id="75385"/>
    <lineage>
        <taxon>Bacteria</taxon>
        <taxon>Bacillati</taxon>
        <taxon>Actinomycetota</taxon>
        <taxon>Actinomycetes</taxon>
        <taxon>Propionibacteriales</taxon>
        <taxon>Nocardioidaceae</taxon>
        <taxon>Micropruina</taxon>
    </lineage>
</organism>
<protein>
    <submittedName>
        <fullName evidence="2">Putative Uncharacterized membrane protein YdbT, contains bPH2 (Pleckstrin homology) domain</fullName>
    </submittedName>
</protein>
<evidence type="ECO:0000313" key="3">
    <source>
        <dbReference type="Proteomes" id="UP000238164"/>
    </source>
</evidence>
<dbReference type="Pfam" id="PF03703">
    <property type="entry name" value="bPH_2"/>
    <property type="match status" value="2"/>
</dbReference>
<accession>A0A2N9JF78</accession>
<dbReference type="KEGG" id="mgg:MPLG2_1745"/>
<dbReference type="RefSeq" id="WP_105185662.1">
    <property type="nucleotide sequence ID" value="NZ_BAAAGO010000022.1"/>
</dbReference>
<dbReference type="OrthoDB" id="3730669at2"/>
<dbReference type="Proteomes" id="UP000238164">
    <property type="component" value="Chromosome 1"/>
</dbReference>
<proteinExistence type="predicted"/>
<dbReference type="PANTHER" id="PTHR34473">
    <property type="entry name" value="UPF0699 TRANSMEMBRANE PROTEIN YDBS"/>
    <property type="match status" value="1"/>
</dbReference>
<gene>
    <name evidence="2" type="ORF">MPLG2_1745</name>
</gene>
<evidence type="ECO:0000313" key="2">
    <source>
        <dbReference type="EMBL" id="SPD86781.1"/>
    </source>
</evidence>
<sequence>MRRVSPRLIALRAVDAVKVYVPFMLLQGGVAERLPQWLHLPWTLLVIYYSATRVQVLLFDWLTTRFAVTGDGISLQTGWPTRQVAFARWSEISALSIDQDLSHRLIGASRIRAVIGAEGREDLLLEAMDADQVARVRALYAEHSASGRAAAAAAESPTASAAGTVPGTLIYSASLRDKALISLTHAKFLLIIPFVLGAYNDLAEPLRLPSGTGLIEQVLSGDPTVLAAAVALAFAFGFVRASITFHEFRVSREGSRFVSTGGLFHHQAREADLSRVVGVRLSQNVLMRVVGCSRLSLVVDNARGEFRTFVVLPVATNDRARGLAHELMSADCEVAAPPRPRPGLSICAATVSTLVSVMLLWHGLPWFAASTLALGVVLADRWYAAFAPVALGSLSHRRGWLATRHYLLRLSSARSATSWHLPAGLRTSLLRVTVMDRRPVGLWGARTPTTECDELGDLILLTNQGANR</sequence>
<evidence type="ECO:0000259" key="1">
    <source>
        <dbReference type="Pfam" id="PF03703"/>
    </source>
</evidence>
<dbReference type="AlphaFoldDB" id="A0A2N9JF78"/>
<dbReference type="InterPro" id="IPR005182">
    <property type="entry name" value="YdbS-like_PH"/>
</dbReference>
<dbReference type="EMBL" id="LT985188">
    <property type="protein sequence ID" value="SPD86781.1"/>
    <property type="molecule type" value="Genomic_DNA"/>
</dbReference>
<feature type="domain" description="YdbS-like PH" evidence="1">
    <location>
        <begin position="248"/>
        <end position="318"/>
    </location>
</feature>
<keyword evidence="3" id="KW-1185">Reference proteome</keyword>
<reference evidence="2 3" key="1">
    <citation type="submission" date="2018-02" db="EMBL/GenBank/DDBJ databases">
        <authorList>
            <person name="Cohen D.B."/>
            <person name="Kent A.D."/>
        </authorList>
    </citation>
    <scope>NUCLEOTIDE SEQUENCE [LARGE SCALE GENOMIC DNA]</scope>
    <source>
        <strain evidence="2">1</strain>
    </source>
</reference>
<name>A0A2N9JF78_9ACTN</name>
<dbReference type="PANTHER" id="PTHR34473:SF2">
    <property type="entry name" value="UPF0699 TRANSMEMBRANE PROTEIN YDBT"/>
    <property type="match status" value="1"/>
</dbReference>